<dbReference type="EMBL" id="PRDG01000005">
    <property type="protein sequence ID" value="MBP2624003.1"/>
    <property type="molecule type" value="Genomic_DNA"/>
</dbReference>
<keyword evidence="2" id="KW-1003">Cell membrane</keyword>
<dbReference type="InterPro" id="IPR051611">
    <property type="entry name" value="ECF_transporter_component"/>
</dbReference>
<gene>
    <name evidence="7" type="ORF">C4K46_08635</name>
</gene>
<keyword evidence="8" id="KW-1185">Reference proteome</keyword>
<evidence type="ECO:0000256" key="2">
    <source>
        <dbReference type="ARBA" id="ARBA00022475"/>
    </source>
</evidence>
<keyword evidence="5 6" id="KW-0472">Membrane</keyword>
<proteinExistence type="predicted"/>
<dbReference type="InterPro" id="IPR003339">
    <property type="entry name" value="ABC/ECF_trnsptr_transmembrane"/>
</dbReference>
<evidence type="ECO:0000313" key="7">
    <source>
        <dbReference type="EMBL" id="MBP2624003.1"/>
    </source>
</evidence>
<feature type="transmembrane region" description="Helical" evidence="6">
    <location>
        <begin position="77"/>
        <end position="99"/>
    </location>
</feature>
<dbReference type="Pfam" id="PF02361">
    <property type="entry name" value="CbiQ"/>
    <property type="match status" value="1"/>
</dbReference>
<feature type="transmembrane region" description="Helical" evidence="6">
    <location>
        <begin position="52"/>
        <end position="71"/>
    </location>
</feature>
<evidence type="ECO:0000256" key="1">
    <source>
        <dbReference type="ARBA" id="ARBA00004141"/>
    </source>
</evidence>
<evidence type="ECO:0000256" key="5">
    <source>
        <dbReference type="ARBA" id="ARBA00023136"/>
    </source>
</evidence>
<keyword evidence="4 6" id="KW-1133">Transmembrane helix</keyword>
<feature type="transmembrane region" description="Helical" evidence="6">
    <location>
        <begin position="7"/>
        <end position="22"/>
    </location>
</feature>
<keyword evidence="3 6" id="KW-0812">Transmembrane</keyword>
<organism evidence="7 8">
    <name type="scientific">Streptococcus oricebi</name>
    <dbReference type="NCBI Taxonomy" id="1547447"/>
    <lineage>
        <taxon>Bacteria</taxon>
        <taxon>Bacillati</taxon>
        <taxon>Bacillota</taxon>
        <taxon>Bacilli</taxon>
        <taxon>Lactobacillales</taxon>
        <taxon>Streptococcaceae</taxon>
        <taxon>Streptococcus</taxon>
    </lineage>
</organism>
<name>A0ABS5B6A0_9STRE</name>
<comment type="subcellular location">
    <subcellularLocation>
        <location evidence="1">Membrane</location>
        <topology evidence="1">Multi-pass membrane protein</topology>
    </subcellularLocation>
</comment>
<feature type="transmembrane region" description="Helical" evidence="6">
    <location>
        <begin position="210"/>
        <end position="228"/>
    </location>
</feature>
<evidence type="ECO:0000256" key="3">
    <source>
        <dbReference type="ARBA" id="ARBA00022692"/>
    </source>
</evidence>
<comment type="caution">
    <text evidence="7">The sequence shown here is derived from an EMBL/GenBank/DDBJ whole genome shotgun (WGS) entry which is preliminary data.</text>
</comment>
<dbReference type="PANTHER" id="PTHR34857:SF2">
    <property type="entry name" value="SLL0384 PROTEIN"/>
    <property type="match status" value="1"/>
</dbReference>
<protein>
    <submittedName>
        <fullName evidence="7">Energy-coupling factor transporter transmembrane protein EcfT</fullName>
    </submittedName>
</protein>
<dbReference type="Proteomes" id="UP001519296">
    <property type="component" value="Unassembled WGS sequence"/>
</dbReference>
<evidence type="ECO:0000256" key="6">
    <source>
        <dbReference type="SAM" id="Phobius"/>
    </source>
</evidence>
<reference evidence="7 8" key="1">
    <citation type="submission" date="2018-02" db="EMBL/GenBank/DDBJ databases">
        <title>Draft genome sequence of Streptococcus oricebi CCUG 70868T type strain.</title>
        <authorList>
            <person name="Mendez V."/>
            <person name="Salva-Serra F."/>
            <person name="Jaen-Luchoro D."/>
            <person name="Gonzales-Siles L."/>
            <person name="Karlsson R."/>
            <person name="Engstrom-Jakobsson H."/>
            <person name="Busquets A."/>
            <person name="Gomila M."/>
            <person name="Pineiro-Iglesias B."/>
            <person name="Bennasar-Figueras A."/>
            <person name="Seeger M."/>
            <person name="Moore E."/>
        </authorList>
    </citation>
    <scope>NUCLEOTIDE SEQUENCE [LARGE SCALE GENOMIC DNA]</scope>
    <source>
        <strain evidence="7 8">CCUG 70868</strain>
    </source>
</reference>
<dbReference type="RefSeq" id="WP_209628566.1">
    <property type="nucleotide sequence ID" value="NZ_PRDG01000005.1"/>
</dbReference>
<evidence type="ECO:0000256" key="4">
    <source>
        <dbReference type="ARBA" id="ARBA00022989"/>
    </source>
</evidence>
<feature type="transmembrane region" description="Helical" evidence="6">
    <location>
        <begin position="28"/>
        <end position="45"/>
    </location>
</feature>
<sequence length="234" mass="27007">MKLDFRTKLLMTIVISFILLLGNLHKHYFFLILLLSSLPYLLLLLDRKYLAVFKGLLFIGLASLLQDWLLTHSKASIFESVLVLITMTSLKMAPGLVMGRYSILTTSMSDLVASLQKMKLPDLLIVPISVMFRFFYTVKEDYQQIKEAMYLRGLTGRQFFRQPLRMLEYRYVPLLMCLSRTADDVAISAMTRGLIVGGPRTTISTTRLGFWDYLLISLMILVLLLDVWSRYVRV</sequence>
<accession>A0ABS5B6A0</accession>
<evidence type="ECO:0000313" key="8">
    <source>
        <dbReference type="Proteomes" id="UP001519296"/>
    </source>
</evidence>
<dbReference type="PANTHER" id="PTHR34857">
    <property type="entry name" value="SLL0384 PROTEIN"/>
    <property type="match status" value="1"/>
</dbReference>
<dbReference type="CDD" id="cd16914">
    <property type="entry name" value="EcfT"/>
    <property type="match status" value="1"/>
</dbReference>